<proteinExistence type="inferred from homology"/>
<comment type="cofactor">
    <cofactor evidence="1">
        <name>Mg(2+)</name>
        <dbReference type="ChEBI" id="CHEBI:18420"/>
    </cofactor>
</comment>
<feature type="domain" description="AAA+ ATPase" evidence="8">
    <location>
        <begin position="177"/>
        <end position="302"/>
    </location>
</feature>
<dbReference type="PANTHER" id="PTHR23070">
    <property type="entry name" value="BCS1 AAA-TYPE ATPASE"/>
    <property type="match status" value="1"/>
</dbReference>
<keyword evidence="3" id="KW-0378">Hydrolase</keyword>
<comment type="catalytic activity">
    <reaction evidence="5">
        <text>ATP + H2O = ADP + phosphate + H(+)</text>
        <dbReference type="Rhea" id="RHEA:13065"/>
        <dbReference type="ChEBI" id="CHEBI:15377"/>
        <dbReference type="ChEBI" id="CHEBI:15378"/>
        <dbReference type="ChEBI" id="CHEBI:30616"/>
        <dbReference type="ChEBI" id="CHEBI:43474"/>
        <dbReference type="ChEBI" id="CHEBI:456216"/>
    </reaction>
</comment>
<gene>
    <name evidence="9" type="ORF">PRUPE_7G159900</name>
</gene>
<keyword evidence="6" id="KW-0547">Nucleotide-binding</keyword>
<dbReference type="GO" id="GO:0006950">
    <property type="term" value="P:response to stress"/>
    <property type="evidence" value="ECO:0007669"/>
    <property type="project" value="UniProtKB-ARBA"/>
</dbReference>
<keyword evidence="10" id="KW-1185">Reference proteome</keyword>
<evidence type="ECO:0000256" key="2">
    <source>
        <dbReference type="ARBA" id="ARBA00007448"/>
    </source>
</evidence>
<keyword evidence="6" id="KW-0067">ATP-binding</keyword>
<dbReference type="InterPro" id="IPR003960">
    <property type="entry name" value="ATPase_AAA_CS"/>
</dbReference>
<evidence type="ECO:0000256" key="7">
    <source>
        <dbReference type="SAM" id="MobiDB-lite"/>
    </source>
</evidence>
<dbReference type="Pfam" id="PF00004">
    <property type="entry name" value="AAA"/>
    <property type="match status" value="1"/>
</dbReference>
<evidence type="ECO:0000256" key="1">
    <source>
        <dbReference type="ARBA" id="ARBA00001946"/>
    </source>
</evidence>
<protein>
    <recommendedName>
        <fullName evidence="8">AAA+ ATPase domain-containing protein</fullName>
    </recommendedName>
</protein>
<dbReference type="Proteomes" id="UP000006882">
    <property type="component" value="Chromosome G7"/>
</dbReference>
<sequence length="422" mass="48352">MNYHHGLTLIIREEGSPSNQVYDAAHLYLPSIQLINPSTRTIGVTKTPRRETVKLAIESGEQVPDTFDCIDLNWLYVVEKCPDGCVERRFELTFQKEHKDKVMTFYLAYVVRRAEVIKQESKILNLRKVNSYDQVEFEHPATFETIAMEPGLKRKIIKDLERFVSRREFYKKVGKAWKRGYLLYGPPGTGKSSLIAAIANYLKFDVFELELDAIDSDSGLKKALLSTTNRSILVIEDIDCSVNKDKENRFTLSGLLNFMDGLWSSCGDERIIVFTTNHKDRLDPALLRPGRMDVHIYMGYCTPSAFKVLASNYLGIPDLDGHGLYGEIVGLLESTKVTPAEICEELLKTNDEDDDEDADAALERLVDFFKLKKLEGDKPEIEEAKKQKMDVDVNNVNIFKRETEEERREEMDVKVNDDIENK</sequence>
<accession>A0A251NC44</accession>
<evidence type="ECO:0000256" key="4">
    <source>
        <dbReference type="ARBA" id="ARBA00022842"/>
    </source>
</evidence>
<dbReference type="SMART" id="SM00382">
    <property type="entry name" value="AAA"/>
    <property type="match status" value="1"/>
</dbReference>
<feature type="region of interest" description="Disordered" evidence="7">
    <location>
        <begin position="402"/>
        <end position="422"/>
    </location>
</feature>
<dbReference type="SUPFAM" id="SSF52540">
    <property type="entry name" value="P-loop containing nucleoside triphosphate hydrolases"/>
    <property type="match status" value="1"/>
</dbReference>
<evidence type="ECO:0000313" key="9">
    <source>
        <dbReference type="EMBL" id="ONH96920.1"/>
    </source>
</evidence>
<dbReference type="GO" id="GO:0016887">
    <property type="term" value="F:ATP hydrolysis activity"/>
    <property type="evidence" value="ECO:0007669"/>
    <property type="project" value="InterPro"/>
</dbReference>
<dbReference type="InterPro" id="IPR058017">
    <property type="entry name" value="At3g28540-like_C"/>
</dbReference>
<dbReference type="InterPro" id="IPR025753">
    <property type="entry name" value="AAA_N_dom"/>
</dbReference>
<dbReference type="InterPro" id="IPR027417">
    <property type="entry name" value="P-loop_NTPase"/>
</dbReference>
<organism evidence="9 10">
    <name type="scientific">Prunus persica</name>
    <name type="common">Peach</name>
    <name type="synonym">Amygdalus persica</name>
    <dbReference type="NCBI Taxonomy" id="3760"/>
    <lineage>
        <taxon>Eukaryota</taxon>
        <taxon>Viridiplantae</taxon>
        <taxon>Streptophyta</taxon>
        <taxon>Embryophyta</taxon>
        <taxon>Tracheophyta</taxon>
        <taxon>Spermatophyta</taxon>
        <taxon>Magnoliopsida</taxon>
        <taxon>eudicotyledons</taxon>
        <taxon>Gunneridae</taxon>
        <taxon>Pentapetalae</taxon>
        <taxon>rosids</taxon>
        <taxon>fabids</taxon>
        <taxon>Rosales</taxon>
        <taxon>Rosaceae</taxon>
        <taxon>Amygdaloideae</taxon>
        <taxon>Amygdaleae</taxon>
        <taxon>Prunus</taxon>
    </lineage>
</organism>
<reference evidence="9 10" key="1">
    <citation type="journal article" date="2013" name="Nat. Genet.">
        <title>The high-quality draft genome of peach (Prunus persica) identifies unique patterns of genetic diversity, domestication and genome evolution.</title>
        <authorList>
            <consortium name="International Peach Genome Initiative"/>
            <person name="Verde I."/>
            <person name="Abbott A.G."/>
            <person name="Scalabrin S."/>
            <person name="Jung S."/>
            <person name="Shu S."/>
            <person name="Marroni F."/>
            <person name="Zhebentyayeva T."/>
            <person name="Dettori M.T."/>
            <person name="Grimwood J."/>
            <person name="Cattonaro F."/>
            <person name="Zuccolo A."/>
            <person name="Rossini L."/>
            <person name="Jenkins J."/>
            <person name="Vendramin E."/>
            <person name="Meisel L.A."/>
            <person name="Decroocq V."/>
            <person name="Sosinski B."/>
            <person name="Prochnik S."/>
            <person name="Mitros T."/>
            <person name="Policriti A."/>
            <person name="Cipriani G."/>
            <person name="Dondini L."/>
            <person name="Ficklin S."/>
            <person name="Goodstein D.M."/>
            <person name="Xuan P."/>
            <person name="Del Fabbro C."/>
            <person name="Aramini V."/>
            <person name="Copetti D."/>
            <person name="Gonzalez S."/>
            <person name="Horner D.S."/>
            <person name="Falchi R."/>
            <person name="Lucas S."/>
            <person name="Mica E."/>
            <person name="Maldonado J."/>
            <person name="Lazzari B."/>
            <person name="Bielenberg D."/>
            <person name="Pirona R."/>
            <person name="Miculan M."/>
            <person name="Barakat A."/>
            <person name="Testolin R."/>
            <person name="Stella A."/>
            <person name="Tartarini S."/>
            <person name="Tonutti P."/>
            <person name="Arus P."/>
            <person name="Orellana A."/>
            <person name="Wells C."/>
            <person name="Main D."/>
            <person name="Vizzotto G."/>
            <person name="Silva H."/>
            <person name="Salamini F."/>
            <person name="Schmutz J."/>
            <person name="Morgante M."/>
            <person name="Rokhsar D.S."/>
        </authorList>
    </citation>
    <scope>NUCLEOTIDE SEQUENCE [LARGE SCALE GENOMIC DNA]</scope>
    <source>
        <strain evidence="10">cv. Nemared</strain>
    </source>
</reference>
<evidence type="ECO:0000256" key="6">
    <source>
        <dbReference type="RuleBase" id="RU003651"/>
    </source>
</evidence>
<dbReference type="Gramene" id="ONH96920">
    <property type="protein sequence ID" value="ONH96920"/>
    <property type="gene ID" value="PRUPE_7G159900"/>
</dbReference>
<dbReference type="InterPro" id="IPR050747">
    <property type="entry name" value="Mitochondrial_chaperone_BCS1"/>
</dbReference>
<evidence type="ECO:0000256" key="5">
    <source>
        <dbReference type="ARBA" id="ARBA00049360"/>
    </source>
</evidence>
<name>A0A251NC44_PRUPE</name>
<dbReference type="InterPro" id="IPR003959">
    <property type="entry name" value="ATPase_AAA_core"/>
</dbReference>
<keyword evidence="4" id="KW-0460">Magnesium</keyword>
<dbReference type="EMBL" id="CM007657">
    <property type="protein sequence ID" value="ONH96920.1"/>
    <property type="molecule type" value="Genomic_DNA"/>
</dbReference>
<evidence type="ECO:0000256" key="3">
    <source>
        <dbReference type="ARBA" id="ARBA00022801"/>
    </source>
</evidence>
<evidence type="ECO:0000259" key="8">
    <source>
        <dbReference type="SMART" id="SM00382"/>
    </source>
</evidence>
<dbReference type="PROSITE" id="PS00674">
    <property type="entry name" value="AAA"/>
    <property type="match status" value="1"/>
</dbReference>
<dbReference type="GO" id="GO:0005524">
    <property type="term" value="F:ATP binding"/>
    <property type="evidence" value="ECO:0007669"/>
    <property type="project" value="UniProtKB-KW"/>
</dbReference>
<dbReference type="CDD" id="cd19510">
    <property type="entry name" value="RecA-like_BCS1"/>
    <property type="match status" value="1"/>
</dbReference>
<dbReference type="eggNOG" id="KOG0743">
    <property type="taxonomic scope" value="Eukaryota"/>
</dbReference>
<dbReference type="AlphaFoldDB" id="A0A251NC44"/>
<dbReference type="STRING" id="3760.A0A251NC44"/>
<comment type="similarity">
    <text evidence="2">Belongs to the AAA ATPase family. BCS1 subfamily.</text>
</comment>
<dbReference type="Pfam" id="PF25568">
    <property type="entry name" value="AAA_lid_At3g28540"/>
    <property type="match status" value="1"/>
</dbReference>
<dbReference type="Pfam" id="PF14363">
    <property type="entry name" value="AAA_assoc"/>
    <property type="match status" value="1"/>
</dbReference>
<evidence type="ECO:0000313" key="10">
    <source>
        <dbReference type="Proteomes" id="UP000006882"/>
    </source>
</evidence>
<dbReference type="Gene3D" id="6.10.280.40">
    <property type="match status" value="1"/>
</dbReference>
<dbReference type="Gene3D" id="3.40.50.300">
    <property type="entry name" value="P-loop containing nucleotide triphosphate hydrolases"/>
    <property type="match status" value="1"/>
</dbReference>
<dbReference type="InterPro" id="IPR003593">
    <property type="entry name" value="AAA+_ATPase"/>
</dbReference>